<organism evidence="1">
    <name type="scientific">uncultured Woeseiaceae bacterium</name>
    <dbReference type="NCBI Taxonomy" id="1983305"/>
    <lineage>
        <taxon>Bacteria</taxon>
        <taxon>Pseudomonadati</taxon>
        <taxon>Pseudomonadota</taxon>
        <taxon>Gammaproteobacteria</taxon>
        <taxon>Woeseiales</taxon>
        <taxon>Woeseiaceae</taxon>
        <taxon>environmental samples</taxon>
    </lineage>
</organism>
<reference evidence="1" key="1">
    <citation type="submission" date="2019-07" db="EMBL/GenBank/DDBJ databases">
        <authorList>
            <person name="Weber M."/>
            <person name="Kostadinov I."/>
            <person name="Kostadinov D I."/>
        </authorList>
    </citation>
    <scope>NUCLEOTIDE SEQUENCE</scope>
    <source>
        <strain evidence="1">Gfbio:sag-sample-m06:053724c1-46a9-4a36-b237-ea2bf867836b</strain>
    </source>
</reference>
<name>A0A7D9H4K8_9GAMM</name>
<dbReference type="EMBL" id="LR633967">
    <property type="protein sequence ID" value="VUX56333.1"/>
    <property type="molecule type" value="Genomic_DNA"/>
</dbReference>
<sequence>MNNKLIVILIAGISLMGCTTMKPVDIRKSDLTEQLDVGDHLVVYEKSGRKVDMTLTLIDADYLRGTLGENTSVPVEVHIDDIETIESEKIAVARTTGAILGGIVLAPFAILGLAMSGQ</sequence>
<gene>
    <name evidence="1" type="ORF">JTBM06_V1_630004</name>
</gene>
<protein>
    <recommendedName>
        <fullName evidence="2">Lipoprotein</fullName>
    </recommendedName>
</protein>
<proteinExistence type="predicted"/>
<evidence type="ECO:0008006" key="2">
    <source>
        <dbReference type="Google" id="ProtNLM"/>
    </source>
</evidence>
<dbReference type="AlphaFoldDB" id="A0A7D9H4K8"/>
<accession>A0A7D9H4K8</accession>
<dbReference type="PROSITE" id="PS51257">
    <property type="entry name" value="PROKAR_LIPOPROTEIN"/>
    <property type="match status" value="1"/>
</dbReference>
<evidence type="ECO:0000313" key="1">
    <source>
        <dbReference type="EMBL" id="VUX56333.1"/>
    </source>
</evidence>